<comment type="caution">
    <text evidence="1">The sequence shown here is derived from an EMBL/GenBank/DDBJ whole genome shotgun (WGS) entry which is preliminary data.</text>
</comment>
<dbReference type="Proteomes" id="UP000259273">
    <property type="component" value="Unassembled WGS sequence"/>
</dbReference>
<dbReference type="STRING" id="1121937.GCA_000423125_00066"/>
<accession>A0A3C1KKM8</accession>
<reference evidence="1 2" key="1">
    <citation type="journal article" date="2018" name="Nat. Biotechnol.">
        <title>A standardized bacterial taxonomy based on genome phylogeny substantially revises the tree of life.</title>
        <authorList>
            <person name="Parks D.H."/>
            <person name="Chuvochina M."/>
            <person name="Waite D.W."/>
            <person name="Rinke C."/>
            <person name="Skarshewski A."/>
            <person name="Chaumeil P.A."/>
            <person name="Hugenholtz P."/>
        </authorList>
    </citation>
    <scope>NUCLEOTIDE SEQUENCE [LARGE SCALE GENOMIC DNA]</scope>
    <source>
        <strain evidence="1">UBA9158</strain>
    </source>
</reference>
<proteinExistence type="predicted"/>
<dbReference type="EMBL" id="DMND01000067">
    <property type="protein sequence ID" value="HAN26914.1"/>
    <property type="molecule type" value="Genomic_DNA"/>
</dbReference>
<feature type="non-terminal residue" evidence="1">
    <location>
        <position position="93"/>
    </location>
</feature>
<gene>
    <name evidence="1" type="ORF">DCP75_04190</name>
</gene>
<sequence>MEYVEVEQAVNAPGLRLVLTAGVPGPWGEAAKSLFDYKGLKYLPVRQVGGGENAALVAWTGQSSAPVAVFDDLPPVCHWLDLLHLAERLAPTP</sequence>
<evidence type="ECO:0000313" key="2">
    <source>
        <dbReference type="Proteomes" id="UP000259273"/>
    </source>
</evidence>
<protein>
    <submittedName>
        <fullName evidence="1">Uncharacterized protein</fullName>
    </submittedName>
</protein>
<dbReference type="AlphaFoldDB" id="A0A3C1KKM8"/>
<name>A0A3C1KKM8_9GAMM</name>
<organism evidence="1 2">
    <name type="scientific">Haliea salexigens</name>
    <dbReference type="NCBI Taxonomy" id="287487"/>
    <lineage>
        <taxon>Bacteria</taxon>
        <taxon>Pseudomonadati</taxon>
        <taxon>Pseudomonadota</taxon>
        <taxon>Gammaproteobacteria</taxon>
        <taxon>Cellvibrionales</taxon>
        <taxon>Halieaceae</taxon>
        <taxon>Haliea</taxon>
    </lineage>
</organism>
<evidence type="ECO:0000313" key="1">
    <source>
        <dbReference type="EMBL" id="HAN26914.1"/>
    </source>
</evidence>